<gene>
    <name evidence="20" type="ORF">SAMN04488597_104145</name>
</gene>
<evidence type="ECO:0000256" key="11">
    <source>
        <dbReference type="ARBA" id="ARBA00023228"/>
    </source>
</evidence>
<keyword evidence="8" id="KW-0732">Signal</keyword>
<dbReference type="SUPFAM" id="SSF49785">
    <property type="entry name" value="Galactose-binding domain-like"/>
    <property type="match status" value="1"/>
</dbReference>
<dbReference type="FunFam" id="3.20.20.80:FF:000050">
    <property type="entry name" value="Beta-mannosidase B"/>
    <property type="match status" value="1"/>
</dbReference>
<dbReference type="Gene3D" id="2.60.40.10">
    <property type="entry name" value="Immunoglobulins"/>
    <property type="match status" value="3"/>
</dbReference>
<evidence type="ECO:0000256" key="10">
    <source>
        <dbReference type="ARBA" id="ARBA00023180"/>
    </source>
</evidence>
<evidence type="ECO:0000256" key="9">
    <source>
        <dbReference type="ARBA" id="ARBA00022801"/>
    </source>
</evidence>
<keyword evidence="12" id="KW-0326">Glycosidase</keyword>
<dbReference type="InterPro" id="IPR041447">
    <property type="entry name" value="Mannosidase_ig"/>
</dbReference>
<dbReference type="GO" id="GO:0005975">
    <property type="term" value="P:carbohydrate metabolic process"/>
    <property type="evidence" value="ECO:0007669"/>
    <property type="project" value="InterPro"/>
</dbReference>
<comment type="catalytic activity">
    <reaction evidence="1">
        <text>Hydrolysis of terminal, non-reducing beta-D-mannose residues in beta-D-mannosides.</text>
        <dbReference type="EC" id="3.2.1.25"/>
    </reaction>
</comment>
<dbReference type="GO" id="GO:0006516">
    <property type="term" value="P:glycoprotein catabolic process"/>
    <property type="evidence" value="ECO:0007669"/>
    <property type="project" value="TreeGrafter"/>
</dbReference>
<dbReference type="PANTHER" id="PTHR43730">
    <property type="entry name" value="BETA-MANNOSIDASE"/>
    <property type="match status" value="1"/>
</dbReference>
<dbReference type="Pfam" id="PF17753">
    <property type="entry name" value="Ig_mannosidase"/>
    <property type="match status" value="1"/>
</dbReference>
<dbReference type="InterPro" id="IPR008979">
    <property type="entry name" value="Galactose-bd-like_sf"/>
</dbReference>
<protein>
    <recommendedName>
        <fullName evidence="14">Beta-mannosidase B</fullName>
        <ecNumber evidence="6">3.2.1.25</ecNumber>
    </recommendedName>
    <alternativeName>
        <fullName evidence="15">Mannanase B</fullName>
    </alternativeName>
</protein>
<evidence type="ECO:0000259" key="17">
    <source>
        <dbReference type="Pfam" id="PF17753"/>
    </source>
</evidence>
<evidence type="ECO:0000313" key="21">
    <source>
        <dbReference type="Proteomes" id="UP000324896"/>
    </source>
</evidence>
<dbReference type="InterPro" id="IPR036156">
    <property type="entry name" value="Beta-gal/glucu_dom_sf"/>
</dbReference>
<evidence type="ECO:0000259" key="16">
    <source>
        <dbReference type="Pfam" id="PF00703"/>
    </source>
</evidence>
<dbReference type="RefSeq" id="WP_149796673.1">
    <property type="nucleotide sequence ID" value="NZ_FMYT01000004.1"/>
</dbReference>
<dbReference type="EMBL" id="FMYT01000004">
    <property type="protein sequence ID" value="SDC31206.1"/>
    <property type="molecule type" value="Genomic_DNA"/>
</dbReference>
<dbReference type="SUPFAM" id="SSF49303">
    <property type="entry name" value="beta-Galactosidase/glucuronidase domain"/>
    <property type="match status" value="3"/>
</dbReference>
<keyword evidence="10" id="KW-0325">Glycoprotein</keyword>
<feature type="domain" description="Glycoside hydrolase family 2 immunoglobulin-like beta-sandwich" evidence="16">
    <location>
        <begin position="190"/>
        <end position="295"/>
    </location>
</feature>
<keyword evidence="7" id="KW-0964">Secreted</keyword>
<feature type="domain" description="Mannosidase Ig/CBM-like" evidence="18">
    <location>
        <begin position="654"/>
        <end position="742"/>
    </location>
</feature>
<dbReference type="Pfam" id="PF00703">
    <property type="entry name" value="Glyco_hydro_2"/>
    <property type="match status" value="1"/>
</dbReference>
<dbReference type="Pfam" id="PF17786">
    <property type="entry name" value="Mannosidase_ig"/>
    <property type="match status" value="1"/>
</dbReference>
<dbReference type="InterPro" id="IPR050887">
    <property type="entry name" value="Beta-mannosidase_GH2"/>
</dbReference>
<dbReference type="InterPro" id="IPR013783">
    <property type="entry name" value="Ig-like_fold"/>
</dbReference>
<evidence type="ECO:0000256" key="1">
    <source>
        <dbReference type="ARBA" id="ARBA00000829"/>
    </source>
</evidence>
<reference evidence="20 21" key="1">
    <citation type="submission" date="2016-10" db="EMBL/GenBank/DDBJ databases">
        <authorList>
            <person name="Varghese N."/>
            <person name="Submissions S."/>
        </authorList>
    </citation>
    <scope>NUCLEOTIDE SEQUENCE [LARGE SCALE GENOMIC DNA]</scope>
    <source>
        <strain evidence="20 21">WG10</strain>
    </source>
</reference>
<dbReference type="InterPro" id="IPR054593">
    <property type="entry name" value="Beta-mannosidase-like_N2"/>
</dbReference>
<dbReference type="GO" id="GO:0004567">
    <property type="term" value="F:beta-mannosidase activity"/>
    <property type="evidence" value="ECO:0007669"/>
    <property type="project" value="UniProtKB-EC"/>
</dbReference>
<evidence type="ECO:0000256" key="4">
    <source>
        <dbReference type="ARBA" id="ARBA00004740"/>
    </source>
</evidence>
<dbReference type="EC" id="3.2.1.25" evidence="6"/>
<evidence type="ECO:0000256" key="8">
    <source>
        <dbReference type="ARBA" id="ARBA00022729"/>
    </source>
</evidence>
<dbReference type="InterPro" id="IPR006102">
    <property type="entry name" value="Ig-like_GH2"/>
</dbReference>
<accession>A0A1G6KLJ3</accession>
<evidence type="ECO:0000256" key="13">
    <source>
        <dbReference type="ARBA" id="ARBA00038429"/>
    </source>
</evidence>
<dbReference type="AlphaFoldDB" id="A0A1G6KLJ3"/>
<dbReference type="SUPFAM" id="SSF51445">
    <property type="entry name" value="(Trans)glycosidases"/>
    <property type="match status" value="1"/>
</dbReference>
<dbReference type="InterPro" id="IPR017853">
    <property type="entry name" value="GH"/>
</dbReference>
<dbReference type="InterPro" id="IPR041625">
    <property type="entry name" value="Beta-mannosidase_Ig"/>
</dbReference>
<dbReference type="Gene3D" id="2.60.120.260">
    <property type="entry name" value="Galactose-binding domain-like"/>
    <property type="match status" value="1"/>
</dbReference>
<evidence type="ECO:0000256" key="7">
    <source>
        <dbReference type="ARBA" id="ARBA00022525"/>
    </source>
</evidence>
<evidence type="ECO:0000256" key="6">
    <source>
        <dbReference type="ARBA" id="ARBA00012754"/>
    </source>
</evidence>
<comment type="similarity">
    <text evidence="13">Belongs to the glycosyl hydrolase 2 family. Beta-mannosidase B subfamily.</text>
</comment>
<feature type="domain" description="Beta-mannosidase Ig-fold" evidence="17">
    <location>
        <begin position="745"/>
        <end position="826"/>
    </location>
</feature>
<evidence type="ECO:0000256" key="5">
    <source>
        <dbReference type="ARBA" id="ARBA00011738"/>
    </source>
</evidence>
<comment type="pathway">
    <text evidence="4">Glycan metabolism; N-glycan degradation.</text>
</comment>
<feature type="domain" description="Beta-mannosidase-like galactose-binding" evidence="19">
    <location>
        <begin position="10"/>
        <end position="179"/>
    </location>
</feature>
<dbReference type="GO" id="GO:0005576">
    <property type="term" value="C:extracellular region"/>
    <property type="evidence" value="ECO:0007669"/>
    <property type="project" value="UniProtKB-SubCell"/>
</dbReference>
<dbReference type="FunFam" id="2.60.120.260:FF:000060">
    <property type="entry name" value="Probable beta-mannosidase"/>
    <property type="match status" value="1"/>
</dbReference>
<evidence type="ECO:0000256" key="3">
    <source>
        <dbReference type="ARBA" id="ARBA00004613"/>
    </source>
</evidence>
<dbReference type="PANTHER" id="PTHR43730:SF1">
    <property type="entry name" value="BETA-MANNOSIDASE"/>
    <property type="match status" value="1"/>
</dbReference>
<dbReference type="Proteomes" id="UP000324896">
    <property type="component" value="Unassembled WGS sequence"/>
</dbReference>
<keyword evidence="11" id="KW-0458">Lysosome</keyword>
<comment type="subcellular location">
    <subcellularLocation>
        <location evidence="2">Lysosome</location>
    </subcellularLocation>
    <subcellularLocation>
        <location evidence="3">Secreted</location>
    </subcellularLocation>
</comment>
<evidence type="ECO:0000256" key="15">
    <source>
        <dbReference type="ARBA" id="ARBA00041614"/>
    </source>
</evidence>
<evidence type="ECO:0000313" key="20">
    <source>
        <dbReference type="EMBL" id="SDC31206.1"/>
    </source>
</evidence>
<dbReference type="Gene3D" id="3.20.20.80">
    <property type="entry name" value="Glycosidases"/>
    <property type="match status" value="1"/>
</dbReference>
<evidence type="ECO:0000256" key="12">
    <source>
        <dbReference type="ARBA" id="ARBA00023295"/>
    </source>
</evidence>
<evidence type="ECO:0000256" key="2">
    <source>
        <dbReference type="ARBA" id="ARBA00004371"/>
    </source>
</evidence>
<evidence type="ECO:0000259" key="19">
    <source>
        <dbReference type="Pfam" id="PF22666"/>
    </source>
</evidence>
<dbReference type="GO" id="GO:0005764">
    <property type="term" value="C:lysosome"/>
    <property type="evidence" value="ECO:0007669"/>
    <property type="project" value="UniProtKB-SubCell"/>
</dbReference>
<proteinExistence type="inferred from homology"/>
<organism evidence="20 21">
    <name type="scientific">Halanaerobium congolense</name>
    <dbReference type="NCBI Taxonomy" id="54121"/>
    <lineage>
        <taxon>Bacteria</taxon>
        <taxon>Bacillati</taxon>
        <taxon>Bacillota</taxon>
        <taxon>Clostridia</taxon>
        <taxon>Halanaerobiales</taxon>
        <taxon>Halanaerobiaceae</taxon>
        <taxon>Halanaerobium</taxon>
    </lineage>
</organism>
<dbReference type="Pfam" id="PF22666">
    <property type="entry name" value="Glyco_hydro_2_N2"/>
    <property type="match status" value="1"/>
</dbReference>
<keyword evidence="9" id="KW-0378">Hydrolase</keyword>
<comment type="subunit">
    <text evidence="5">Homodimer.</text>
</comment>
<evidence type="ECO:0000259" key="18">
    <source>
        <dbReference type="Pfam" id="PF17786"/>
    </source>
</evidence>
<sequence>MKKISLNGTWQLSQTDQEQSINAEVPGCVHTDLIKAGEIDDPFYRNNEENLMWIGESDWDYSRKFSLGSEFISARKIILSAQGLDTLAEIYINGEQVASTNNMYRKWEFEVQDYLKEGENEIRVHFNSPLPYLRKKDEEFHIPAWSVGDHRLHGGGWLRKQPSNFGWDWGPMLVTMGIWNDIDLIALNTARIEEIKVEQNHLETGSVEVDVELITEKIAAEKLKVRVNFTQSGESIYQNNFEIEGEKAKIDFEIDNPKLWWPNGMGEQPLYDLEISIFDSGGQELDVVRKKIGLRELELITEDDQWGQSFKFAANGKEFFTKGANWIPADAFVSRVERKDYRQLLESAADANMNMLRVWGGGLYEKDDFYEICDELGLTVWQDFIFACGTYPSFDDDFMANVKIEAEENVKRIRHHASLALWCGNNEIEQGIAAQEWNSEKITMPWDDYQKLFDHLLPEVVADYDPQTDYWPGSPHSPKGDRNDFNNPDWGDAHLWEVWHGKKPFEWYRTCEHRFNSEFGFQSFPEPKTVYGYTEAEDRNITSYVMEQHQRSGIGNTTIMQYMLDWFKLPEGFENVLWTSQILQGLGIKYAVENWRRNMPRAMGTLYWQLNDNWPVASWSSLDYHGRWKALHYMAKRFYAPIIISGIENNADATVEIHVTSDKFENIKGQVNWQLRNVSGQLILENSFETEIKSESNQLLRTLELQDYVNQYGIRDLMLWLELEVDGEIIADNFVSFAKPKHMQLEKPEIETKVKRLEAGKYWLSISSAKTALWTWLELEDNDLKLSDNFFHLYPGREINITAEIDADLRAEEFESHLKISSLVDTY</sequence>
<evidence type="ECO:0000256" key="14">
    <source>
        <dbReference type="ARBA" id="ARBA00041069"/>
    </source>
</evidence>
<name>A0A1G6KLJ3_9FIRM</name>